<dbReference type="InterPro" id="IPR029063">
    <property type="entry name" value="SAM-dependent_MTases_sf"/>
</dbReference>
<dbReference type="AlphaFoldDB" id="B3DZD6"/>
<dbReference type="PANTHER" id="PTHR43861:SF1">
    <property type="entry name" value="TRANS-ACONITATE 2-METHYLTRANSFERASE"/>
    <property type="match status" value="1"/>
</dbReference>
<dbReference type="eggNOG" id="COG2227">
    <property type="taxonomic scope" value="Bacteria"/>
</dbReference>
<dbReference type="GO" id="GO:0008168">
    <property type="term" value="F:methyltransferase activity"/>
    <property type="evidence" value="ECO:0007669"/>
    <property type="project" value="UniProtKB-KW"/>
</dbReference>
<dbReference type="HOGENOM" id="CLU_653477_0_0_0"/>
<dbReference type="PANTHER" id="PTHR43861">
    <property type="entry name" value="TRANS-ACONITATE 2-METHYLTRANSFERASE-RELATED"/>
    <property type="match status" value="1"/>
</dbReference>
<feature type="domain" description="Methyltransferase type 12" evidence="1">
    <location>
        <begin position="74"/>
        <end position="172"/>
    </location>
</feature>
<keyword evidence="2" id="KW-0808">Transferase</keyword>
<dbReference type="EMBL" id="CP000975">
    <property type="protein sequence ID" value="ACD82553.1"/>
    <property type="molecule type" value="Genomic_DNA"/>
</dbReference>
<protein>
    <submittedName>
        <fullName evidence="2">SAM-dependent methyltransferase</fullName>
    </submittedName>
</protein>
<evidence type="ECO:0000313" key="2">
    <source>
        <dbReference type="EMBL" id="ACD82553.1"/>
    </source>
</evidence>
<dbReference type="CDD" id="cd02440">
    <property type="entry name" value="AdoMet_MTases"/>
    <property type="match status" value="1"/>
</dbReference>
<name>B3DZD6_METI4</name>
<dbReference type="Pfam" id="PF08242">
    <property type="entry name" value="Methyltransf_12"/>
    <property type="match status" value="1"/>
</dbReference>
<dbReference type="Gene3D" id="3.40.50.150">
    <property type="entry name" value="Vaccinia Virus protein VP39"/>
    <property type="match status" value="1"/>
</dbReference>
<organism evidence="2 3">
    <name type="scientific">Methylacidiphilum infernorum (isolate V4)</name>
    <name type="common">Methylokorus infernorum (strain V4)</name>
    <dbReference type="NCBI Taxonomy" id="481448"/>
    <lineage>
        <taxon>Bacteria</taxon>
        <taxon>Pseudomonadati</taxon>
        <taxon>Verrucomicrobiota</taxon>
        <taxon>Methylacidiphilae</taxon>
        <taxon>Methylacidiphilales</taxon>
        <taxon>Methylacidiphilaceae</taxon>
        <taxon>Methylacidiphilum (ex Ratnadevi et al. 2023)</taxon>
    </lineage>
</organism>
<sequence>MTFFMNTLNSSDSESHLDFVSFSKAVKSQFETCPFPFEDEKVLSDQSWKIVPPHWFNAVGRPGKPFYDRGRFLVAGCGTGNEAFNIARAFPNLEVVAFDASSRAIDIALKWQKASGINNVHFLQEDLLNPNLAQSLGYNFDWISCHEVLAYVYDPQAALAHLAGCLSPEGCLYIGVKGTFHPTVRLAPAISLFSLSMDSPEQVKRTREVLCVCDNLMGIPIDKGIGAQPESYLKNHVFGVHHDSFPLHTWIEIIHNAGLQYINSLYTSMSFLQLQDNRFFDLLTELDLPTLHSLIDHCNPSFFHMIVASKPRMVPPFAPADKKEFLRWRPLVDLWDRTKIPAVQPPYNQVLDVSFDIPGLYRQLPLKLSSYLIEFLRRSDGSRSVSQLVAEIGVDIKAEELFTALARFYFTSLLNFLPPL</sequence>
<evidence type="ECO:0000313" key="3">
    <source>
        <dbReference type="Proteomes" id="UP000009149"/>
    </source>
</evidence>
<dbReference type="STRING" id="481448.Minf_0495"/>
<dbReference type="GO" id="GO:0032259">
    <property type="term" value="P:methylation"/>
    <property type="evidence" value="ECO:0007669"/>
    <property type="project" value="UniProtKB-KW"/>
</dbReference>
<dbReference type="InterPro" id="IPR013217">
    <property type="entry name" value="Methyltransf_12"/>
</dbReference>
<accession>B3DZD6</accession>
<reference evidence="2 3" key="1">
    <citation type="journal article" date="2008" name="Biol. Direct">
        <title>Complete genome sequence of the extremely acidophilic methanotroph isolate V4, Methylacidiphilum infernorum, a representative of the bacterial phylum Verrucomicrobia.</title>
        <authorList>
            <person name="Hou S."/>
            <person name="Makarova K.S."/>
            <person name="Saw J.H."/>
            <person name="Senin P."/>
            <person name="Ly B.V."/>
            <person name="Zhou Z."/>
            <person name="Ren Y."/>
            <person name="Wang J."/>
            <person name="Galperin M.Y."/>
            <person name="Omelchenko M.V."/>
            <person name="Wolf Y.I."/>
            <person name="Yutin N."/>
            <person name="Koonin E.V."/>
            <person name="Stott M.B."/>
            <person name="Mountain B.W."/>
            <person name="Crowe M.A."/>
            <person name="Smirnova A.V."/>
            <person name="Dunfield P.F."/>
            <person name="Feng L."/>
            <person name="Wang L."/>
            <person name="Alam M."/>
        </authorList>
    </citation>
    <scope>NUCLEOTIDE SEQUENCE [LARGE SCALE GENOMIC DNA]</scope>
    <source>
        <strain evidence="3">Isolate V4</strain>
    </source>
</reference>
<keyword evidence="2" id="KW-0489">Methyltransferase</keyword>
<evidence type="ECO:0000259" key="1">
    <source>
        <dbReference type="Pfam" id="PF08242"/>
    </source>
</evidence>
<gene>
    <name evidence="2" type="primary">smtA</name>
    <name evidence="2" type="ordered locus">Minf_0495</name>
</gene>
<dbReference type="Proteomes" id="UP000009149">
    <property type="component" value="Chromosome"/>
</dbReference>
<proteinExistence type="predicted"/>
<dbReference type="KEGG" id="min:Minf_0495"/>
<dbReference type="SUPFAM" id="SSF53335">
    <property type="entry name" value="S-adenosyl-L-methionine-dependent methyltransferases"/>
    <property type="match status" value="1"/>
</dbReference>